<feature type="coiled-coil region" evidence="1">
    <location>
        <begin position="396"/>
        <end position="423"/>
    </location>
</feature>
<feature type="compositionally biased region" description="Polar residues" evidence="2">
    <location>
        <begin position="11"/>
        <end position="23"/>
    </location>
</feature>
<feature type="region of interest" description="Disordered" evidence="2">
    <location>
        <begin position="349"/>
        <end position="376"/>
    </location>
</feature>
<dbReference type="PANTHER" id="PTHR38701">
    <property type="entry name" value="CHROMOSOME 8, WHOLE GENOME SHOTGUN SEQUENCE"/>
    <property type="match status" value="1"/>
</dbReference>
<feature type="region of interest" description="Disordered" evidence="2">
    <location>
        <begin position="250"/>
        <end position="335"/>
    </location>
</feature>
<feature type="region of interest" description="Disordered" evidence="2">
    <location>
        <begin position="510"/>
        <end position="568"/>
    </location>
</feature>
<dbReference type="AlphaFoldDB" id="A0A6A4IIM5"/>
<feature type="compositionally biased region" description="Acidic residues" evidence="2">
    <location>
        <begin position="533"/>
        <end position="548"/>
    </location>
</feature>
<name>A0A6A4IIM5_9AGAR</name>
<feature type="region of interest" description="Disordered" evidence="2">
    <location>
        <begin position="1"/>
        <end position="238"/>
    </location>
</feature>
<evidence type="ECO:0000313" key="4">
    <source>
        <dbReference type="Proteomes" id="UP000799118"/>
    </source>
</evidence>
<feature type="compositionally biased region" description="Low complexity" evidence="2">
    <location>
        <begin position="218"/>
        <end position="231"/>
    </location>
</feature>
<dbReference type="PANTHER" id="PTHR38701:SF1">
    <property type="entry name" value="UP-REGULATED DURING SEPTATION PROTEIN 1 DOMAIN-CONTAINING PROTEIN"/>
    <property type="match status" value="1"/>
</dbReference>
<dbReference type="OrthoDB" id="2555519at2759"/>
<evidence type="ECO:0000256" key="1">
    <source>
        <dbReference type="SAM" id="Coils"/>
    </source>
</evidence>
<sequence>MEAPIKRKVTSKLSYNDHSTNKVPSPYRPPSPMKSSVSLPATTVIRPRAKVNSTATPASARAKVSRPLSAVSARTTAASGLPRPASPTKSFVSASPTISSQKPRVARTTARPQSSHSTPGTPTPTYLSLESPDSESRSRYGSSLSVRQTSPPLGLGLSNGSLGSKSIFTSPSHDEVADLPVKIKSKLSRVALAGSESPSPSPSHPSSHSGYTRVRAPSISSSHSLNSNTSTKPEYTLYPMTPVANSHRYAPIRPIDSSPSSHSYQPFSSPTLQDPRTIPKVDPATIPLPSHSPPTSTVSFSSRSSVSLSSVSFGESTNSSTSVSAHHTKSPSGGFDLRSALDTLVQINESTPTDDVMSPIEDDDLDSDGRKAKNEAKVNRKIADLEITNRSLLAINSTLEATKRRQAKEIRELRRKLRESRLILPPRTFREVTSDEPDTSTLDDDDDLDGEDDDEVNETDDQTYMRVRLLMDEMIEMAKSALTTKPADFVDAKTPTKVLSEEEVRYWNGEAGDTSLFLEGTRGPFPSGKVEPQDDDDTEQVTSEDEVEAMTLPRDSPSPPPIVVTCSP</sequence>
<proteinExistence type="predicted"/>
<feature type="compositionally biased region" description="Low complexity" evidence="2">
    <location>
        <begin position="254"/>
        <end position="270"/>
    </location>
</feature>
<protein>
    <submittedName>
        <fullName evidence="3">Uncharacterized protein</fullName>
    </submittedName>
</protein>
<feature type="compositionally biased region" description="Low complexity" evidence="2">
    <location>
        <begin position="293"/>
        <end position="317"/>
    </location>
</feature>
<feature type="compositionally biased region" description="Basic residues" evidence="2">
    <location>
        <begin position="1"/>
        <end position="10"/>
    </location>
</feature>
<dbReference type="EMBL" id="ML769388">
    <property type="protein sequence ID" value="KAE9409088.1"/>
    <property type="molecule type" value="Genomic_DNA"/>
</dbReference>
<evidence type="ECO:0000313" key="3">
    <source>
        <dbReference type="EMBL" id="KAE9409088.1"/>
    </source>
</evidence>
<feature type="compositionally biased region" description="Acidic residues" evidence="2">
    <location>
        <begin position="434"/>
        <end position="460"/>
    </location>
</feature>
<feature type="compositionally biased region" description="Low complexity" evidence="2">
    <location>
        <begin position="139"/>
        <end position="164"/>
    </location>
</feature>
<gene>
    <name evidence="3" type="ORF">BT96DRAFT_579193</name>
</gene>
<evidence type="ECO:0000256" key="2">
    <source>
        <dbReference type="SAM" id="MobiDB-lite"/>
    </source>
</evidence>
<dbReference type="Proteomes" id="UP000799118">
    <property type="component" value="Unassembled WGS sequence"/>
</dbReference>
<organism evidence="3 4">
    <name type="scientific">Gymnopus androsaceus JB14</name>
    <dbReference type="NCBI Taxonomy" id="1447944"/>
    <lineage>
        <taxon>Eukaryota</taxon>
        <taxon>Fungi</taxon>
        <taxon>Dikarya</taxon>
        <taxon>Basidiomycota</taxon>
        <taxon>Agaricomycotina</taxon>
        <taxon>Agaricomycetes</taxon>
        <taxon>Agaricomycetidae</taxon>
        <taxon>Agaricales</taxon>
        <taxon>Marasmiineae</taxon>
        <taxon>Omphalotaceae</taxon>
        <taxon>Gymnopus</taxon>
    </lineage>
</organism>
<reference evidence="3" key="1">
    <citation type="journal article" date="2019" name="Environ. Microbiol.">
        <title>Fungal ecological strategies reflected in gene transcription - a case study of two litter decomposers.</title>
        <authorList>
            <person name="Barbi F."/>
            <person name="Kohler A."/>
            <person name="Barry K."/>
            <person name="Baskaran P."/>
            <person name="Daum C."/>
            <person name="Fauchery L."/>
            <person name="Ihrmark K."/>
            <person name="Kuo A."/>
            <person name="LaButti K."/>
            <person name="Lipzen A."/>
            <person name="Morin E."/>
            <person name="Grigoriev I.V."/>
            <person name="Henrissat B."/>
            <person name="Lindahl B."/>
            <person name="Martin F."/>
        </authorList>
    </citation>
    <scope>NUCLEOTIDE SEQUENCE</scope>
    <source>
        <strain evidence="3">JB14</strain>
    </source>
</reference>
<keyword evidence="1" id="KW-0175">Coiled coil</keyword>
<feature type="compositionally biased region" description="Low complexity" evidence="2">
    <location>
        <begin position="112"/>
        <end position="125"/>
    </location>
</feature>
<feature type="region of interest" description="Disordered" evidence="2">
    <location>
        <begin position="427"/>
        <end position="460"/>
    </location>
</feature>
<accession>A0A6A4IIM5</accession>
<keyword evidence="4" id="KW-1185">Reference proteome</keyword>
<feature type="compositionally biased region" description="Basic and acidic residues" evidence="2">
    <location>
        <begin position="367"/>
        <end position="376"/>
    </location>
</feature>
<feature type="compositionally biased region" description="Polar residues" evidence="2">
    <location>
        <begin position="87"/>
        <end position="102"/>
    </location>
</feature>